<dbReference type="InterPro" id="IPR025877">
    <property type="entry name" value="MobA-like_NTP_Trfase"/>
</dbReference>
<keyword evidence="4" id="KW-1185">Reference proteome</keyword>
<proteinExistence type="predicted"/>
<protein>
    <submittedName>
        <fullName evidence="3">Nucleotidyltransferase family protein</fullName>
    </submittedName>
</protein>
<feature type="domain" description="MobA-like NTP transferase" evidence="2">
    <location>
        <begin position="14"/>
        <end position="179"/>
    </location>
</feature>
<dbReference type="PANTHER" id="PTHR43777:SF1">
    <property type="entry name" value="MOLYBDENUM COFACTOR CYTIDYLYLTRANSFERASE"/>
    <property type="match status" value="1"/>
</dbReference>
<comment type="caution">
    <text evidence="3">The sequence shown here is derived from an EMBL/GenBank/DDBJ whole genome shotgun (WGS) entry which is preliminary data.</text>
</comment>
<dbReference type="Gene3D" id="3.90.550.10">
    <property type="entry name" value="Spore Coat Polysaccharide Biosynthesis Protein SpsA, Chain A"/>
    <property type="match status" value="1"/>
</dbReference>
<evidence type="ECO:0000313" key="4">
    <source>
        <dbReference type="Proteomes" id="UP001255917"/>
    </source>
</evidence>
<sequence length="209" mass="22198">MRANHDANRLVILMMAAGRSRRFGPADKRLARLPGGRPLLAASLQASLALSPRRVLVVRAGESLASLALDAHEPASLGLLVAPRADEGLGASLGDAFTRLLEDPGMRDVEAAAVWLGDMPAIAPWTCRRLAAAAAPERIVRPRHGGRPGHPVIFGRAFWPHLARLAGEQGARGVIADHPQACREIEVEDDGVHRDIDTPAMLASQPGTP</sequence>
<dbReference type="Pfam" id="PF12804">
    <property type="entry name" value="NTP_transf_3"/>
    <property type="match status" value="1"/>
</dbReference>
<evidence type="ECO:0000313" key="3">
    <source>
        <dbReference type="EMBL" id="MDT8877979.1"/>
    </source>
</evidence>
<dbReference type="Proteomes" id="UP001255917">
    <property type="component" value="Unassembled WGS sequence"/>
</dbReference>
<dbReference type="PANTHER" id="PTHR43777">
    <property type="entry name" value="MOLYBDENUM COFACTOR CYTIDYLYLTRANSFERASE"/>
    <property type="match status" value="1"/>
</dbReference>
<evidence type="ECO:0000256" key="1">
    <source>
        <dbReference type="ARBA" id="ARBA00022842"/>
    </source>
</evidence>
<dbReference type="SUPFAM" id="SSF53448">
    <property type="entry name" value="Nucleotide-diphospho-sugar transferases"/>
    <property type="match status" value="1"/>
</dbReference>
<dbReference type="CDD" id="cd04182">
    <property type="entry name" value="GT_2_like_f"/>
    <property type="match status" value="1"/>
</dbReference>
<accession>A0ABU3NA26</accession>
<reference evidence="4" key="1">
    <citation type="submission" date="2023-07" db="EMBL/GenBank/DDBJ databases">
        <title>Substrates and metabolic shifts associated with increased methane emissions in unrestored hypersaline salterns.</title>
        <authorList>
            <person name="Bueno De Mesquita C.P."/>
            <person name="Tringe S.G."/>
        </authorList>
    </citation>
    <scope>NUCLEOTIDE SEQUENCE [LARGE SCALE GENOMIC DNA]</scope>
    <source>
        <strain evidence="4">I4</strain>
    </source>
</reference>
<organism evidence="3 4">
    <name type="scientific">Halomonas saccharevitans</name>
    <dbReference type="NCBI Taxonomy" id="416872"/>
    <lineage>
        <taxon>Bacteria</taxon>
        <taxon>Pseudomonadati</taxon>
        <taxon>Pseudomonadota</taxon>
        <taxon>Gammaproteobacteria</taxon>
        <taxon>Oceanospirillales</taxon>
        <taxon>Halomonadaceae</taxon>
        <taxon>Halomonas</taxon>
    </lineage>
</organism>
<dbReference type="EMBL" id="JAVXUR010000001">
    <property type="protein sequence ID" value="MDT8877979.1"/>
    <property type="molecule type" value="Genomic_DNA"/>
</dbReference>
<name>A0ABU3NA26_9GAMM</name>
<keyword evidence="1" id="KW-0460">Magnesium</keyword>
<dbReference type="InterPro" id="IPR029044">
    <property type="entry name" value="Nucleotide-diphossugar_trans"/>
</dbReference>
<evidence type="ECO:0000259" key="2">
    <source>
        <dbReference type="Pfam" id="PF12804"/>
    </source>
</evidence>
<dbReference type="RefSeq" id="WP_315585063.1">
    <property type="nucleotide sequence ID" value="NZ_JAVXUR010000001.1"/>
</dbReference>
<gene>
    <name evidence="3" type="ORF">RSO68_00680</name>
</gene>